<reference evidence="2" key="1">
    <citation type="journal article" date="2011" name="Photosyn. Res.">
        <title>High-throughput pyrosequencing of the chloroplast genome of a highly neutral-lipid-producing marine pennate diatom, Fistulifera sp. strain JPCC DA0580.</title>
        <authorList>
            <person name="Tanaka T."/>
            <person name="Fukuda Y."/>
            <person name="Yoshino T."/>
            <person name="Maeda Y."/>
            <person name="Muto M."/>
            <person name="Matsumoto M."/>
            <person name="Mayama S."/>
            <person name="Matsunaga T."/>
        </authorList>
    </citation>
    <scope>NUCLEOTIDE SEQUENCE</scope>
    <source>
        <strain evidence="2">JPCC DA0580</strain>
    </source>
</reference>
<dbReference type="GeneID" id="10446686"/>
<geneLocation type="chloroplast" evidence="2"/>
<name>F3Y7I3_FISSO</name>
<dbReference type="PROSITE" id="PS50935">
    <property type="entry name" value="SSB"/>
    <property type="match status" value="1"/>
</dbReference>
<dbReference type="GO" id="GO:0003697">
    <property type="term" value="F:single-stranded DNA binding"/>
    <property type="evidence" value="ECO:0007669"/>
    <property type="project" value="InterPro"/>
</dbReference>
<evidence type="ECO:0000313" key="2">
    <source>
        <dbReference type="EMBL" id="BAK19028.1"/>
    </source>
</evidence>
<evidence type="ECO:0000256" key="1">
    <source>
        <dbReference type="PROSITE-ProRule" id="PRU00252"/>
    </source>
</evidence>
<sequence length="117" mass="13513">MTSINYIAGIIKILELPRQELLENNILITRFRGQLPLLRTTQIIELMFWGNFAQDVTSYCKMGDYLLVEGYISLVKNETLNYSSLPMKKVQLTVSKAYPLYTNLNDSTNTINYTSDY</sequence>
<accession>F3Y7I3</accession>
<keyword evidence="2" id="KW-0934">Plastid</keyword>
<protein>
    <recommendedName>
        <fullName evidence="3">Single-stranded DNA-binding protein</fullName>
    </recommendedName>
</protein>
<dbReference type="AlphaFoldDB" id="F3Y7I3"/>
<evidence type="ECO:0008006" key="3">
    <source>
        <dbReference type="Google" id="ProtNLM"/>
    </source>
</evidence>
<dbReference type="InterPro" id="IPR000424">
    <property type="entry name" value="Primosome_PriB/ssb"/>
</dbReference>
<keyword evidence="2" id="KW-0150">Chloroplast</keyword>
<keyword evidence="1" id="KW-0238">DNA-binding</keyword>
<dbReference type="RefSeq" id="YP_004376662.1">
    <property type="nucleotide sequence ID" value="NC_015403.1"/>
</dbReference>
<organism evidence="2">
    <name type="scientific">Fistulifera solaris</name>
    <name type="common">Oleaginous diatom</name>
    <dbReference type="NCBI Taxonomy" id="1519565"/>
    <lineage>
        <taxon>Eukaryota</taxon>
        <taxon>Sar</taxon>
        <taxon>Stramenopiles</taxon>
        <taxon>Ochrophyta</taxon>
        <taxon>Bacillariophyta</taxon>
        <taxon>Bacillariophyceae</taxon>
        <taxon>Bacillariophycidae</taxon>
        <taxon>Naviculales</taxon>
        <taxon>Naviculaceae</taxon>
        <taxon>Fistulifera</taxon>
    </lineage>
</organism>
<proteinExistence type="predicted"/>
<dbReference type="EMBL" id="AP011960">
    <property type="protein sequence ID" value="BAK19028.1"/>
    <property type="molecule type" value="Genomic_DNA"/>
</dbReference>
<gene>
    <name evidence="2" type="primary">ycf41</name>
</gene>